<dbReference type="EMBL" id="LRPN01000049">
    <property type="protein sequence ID" value="KWZ82766.1"/>
    <property type="molecule type" value="Genomic_DNA"/>
</dbReference>
<dbReference type="AlphaFoldDB" id="A0A0C5C3Z5"/>
<reference evidence="3" key="2">
    <citation type="submission" date="2015-01" db="EMBL/GenBank/DDBJ databases">
        <title>Comparative genome analysis of Bacillus coagulans HM-08, Clostridium butyricum HM-68, Bacillus subtilis HM-66 and Bacillus paralicheniformis BL-09.</title>
        <authorList>
            <person name="Zhang H."/>
        </authorList>
    </citation>
    <scope>NUCLEOTIDE SEQUENCE [LARGE SCALE GENOMIC DNA]</scope>
    <source>
        <strain evidence="3">HM-08</strain>
    </source>
</reference>
<proteinExistence type="predicted"/>
<sequence length="42" mass="5049">MRKKRQGKFLATTFFRVMCRFFFFLKIRMEKELLDPGMGAGD</sequence>
<name>A0A0C5C3Z5_HEYCO</name>
<gene>
    <name evidence="2" type="ORF">HMPREF3213_01611</name>
    <name evidence="1" type="ORF">SB48_HM08orf00836</name>
</gene>
<keyword evidence="3" id="KW-1185">Reference proteome</keyword>
<reference evidence="1" key="1">
    <citation type="submission" date="2015-01" db="EMBL/GenBank/DDBJ databases">
        <title>Comparative genome analysis of Bacillus coagulans HM-08, Clostridium butyricum HM-68, Bacillus subtilis HM-66 and Bacillus licheniformis BL-09.</title>
        <authorList>
            <person name="Zhang H."/>
        </authorList>
    </citation>
    <scope>NUCLEOTIDE SEQUENCE [LARGE SCALE GENOMIC DNA]</scope>
    <source>
        <strain evidence="1">HM-08</strain>
    </source>
</reference>
<reference evidence="4" key="4">
    <citation type="submission" date="2016-01" db="EMBL/GenBank/DDBJ databases">
        <authorList>
            <person name="Mitreva M."/>
            <person name="Pepin K.H."/>
            <person name="Mihindukulasuriya K.A."/>
            <person name="Fulton R."/>
            <person name="Fronick C."/>
            <person name="O'Laughlin M."/>
            <person name="Miner T."/>
            <person name="Herter B."/>
            <person name="Rosa B.A."/>
            <person name="Cordes M."/>
            <person name="Tomlinson C."/>
            <person name="Wollam A."/>
            <person name="Palsikar V.B."/>
            <person name="Mardis E.R."/>
            <person name="Wilson R.K."/>
        </authorList>
    </citation>
    <scope>NUCLEOTIDE SEQUENCE [LARGE SCALE GENOMIC DNA]</scope>
    <source>
        <strain evidence="4">GED7749B</strain>
    </source>
</reference>
<evidence type="ECO:0000313" key="2">
    <source>
        <dbReference type="EMBL" id="KWZ82766.1"/>
    </source>
</evidence>
<accession>A0A0C5C3Z5</accession>
<organism evidence="2 4">
    <name type="scientific">Heyndrickxia coagulans</name>
    <name type="common">Weizmannia coagulans</name>
    <dbReference type="NCBI Taxonomy" id="1398"/>
    <lineage>
        <taxon>Bacteria</taxon>
        <taxon>Bacillati</taxon>
        <taxon>Bacillota</taxon>
        <taxon>Bacilli</taxon>
        <taxon>Bacillales</taxon>
        <taxon>Bacillaceae</taxon>
        <taxon>Heyndrickxia</taxon>
    </lineage>
</organism>
<evidence type="ECO:0000313" key="3">
    <source>
        <dbReference type="Proteomes" id="UP000032024"/>
    </source>
</evidence>
<reference evidence="2" key="3">
    <citation type="submission" date="2016-01" db="EMBL/GenBank/DDBJ databases">
        <authorList>
            <person name="Oliw E.H."/>
        </authorList>
    </citation>
    <scope>NUCLEOTIDE SEQUENCE [LARGE SCALE GENOMIC DNA]</scope>
    <source>
        <strain evidence="2">GED7749B</strain>
    </source>
</reference>
<dbReference type="Proteomes" id="UP000032024">
    <property type="component" value="Chromosome"/>
</dbReference>
<dbReference type="Proteomes" id="UP000070376">
    <property type="component" value="Unassembled WGS sequence"/>
</dbReference>
<protein>
    <submittedName>
        <fullName evidence="2">Uncharacterized protein</fullName>
    </submittedName>
</protein>
<dbReference type="EMBL" id="CP010525">
    <property type="protein sequence ID" value="AJO21339.1"/>
    <property type="molecule type" value="Genomic_DNA"/>
</dbReference>
<evidence type="ECO:0000313" key="4">
    <source>
        <dbReference type="Proteomes" id="UP000070376"/>
    </source>
</evidence>
<dbReference type="PATRIC" id="fig|1398.18.peg.561"/>
<evidence type="ECO:0000313" key="1">
    <source>
        <dbReference type="EMBL" id="AJO21339.1"/>
    </source>
</evidence>